<feature type="region of interest" description="Disordered" evidence="1">
    <location>
        <begin position="1"/>
        <end position="41"/>
    </location>
</feature>
<dbReference type="Gene3D" id="2.60.40.3110">
    <property type="match status" value="1"/>
</dbReference>
<reference evidence="2 3" key="1">
    <citation type="submission" date="2020-08" db="EMBL/GenBank/DDBJ databases">
        <title>Genomic Encyclopedia of Type Strains, Phase IV (KMG-IV): sequencing the most valuable type-strain genomes for metagenomic binning, comparative biology and taxonomic classification.</title>
        <authorList>
            <person name="Goeker M."/>
        </authorList>
    </citation>
    <scope>NUCLEOTIDE SEQUENCE [LARGE SCALE GENOMIC DNA]</scope>
    <source>
        <strain evidence="2 3">DSM 27163</strain>
    </source>
</reference>
<evidence type="ECO:0000256" key="1">
    <source>
        <dbReference type="SAM" id="MobiDB-lite"/>
    </source>
</evidence>
<dbReference type="AlphaFoldDB" id="A0A7W9B4G5"/>
<dbReference type="RefSeq" id="WP_184096764.1">
    <property type="nucleotide sequence ID" value="NZ_JACIJH010000003.1"/>
</dbReference>
<dbReference type="PANTHER" id="PTHR30451:SF5">
    <property type="entry name" value="SLR0019 PROTEIN"/>
    <property type="match status" value="1"/>
</dbReference>
<dbReference type="GO" id="GO:0015473">
    <property type="term" value="F:fimbrial usher porin activity"/>
    <property type="evidence" value="ECO:0007669"/>
    <property type="project" value="InterPro"/>
</dbReference>
<comment type="caution">
    <text evidence="2">The sequence shown here is derived from an EMBL/GenBank/DDBJ whole genome shotgun (WGS) entry which is preliminary data.</text>
</comment>
<protein>
    <submittedName>
        <fullName evidence="2">Outer membrane usher protein</fullName>
    </submittedName>
</protein>
<proteinExistence type="predicted"/>
<gene>
    <name evidence="2" type="ORF">FHR21_001463</name>
</gene>
<feature type="compositionally biased region" description="Pro residues" evidence="1">
    <location>
        <begin position="79"/>
        <end position="95"/>
    </location>
</feature>
<dbReference type="EMBL" id="JACIJH010000003">
    <property type="protein sequence ID" value="MBB5706119.1"/>
    <property type="molecule type" value="Genomic_DNA"/>
</dbReference>
<dbReference type="GO" id="GO:0009297">
    <property type="term" value="P:pilus assembly"/>
    <property type="evidence" value="ECO:0007669"/>
    <property type="project" value="InterPro"/>
</dbReference>
<sequence length="877" mass="94432">MAWSSQALAWDGPADGLTPRAALSPGIRSWQAPRDAAPRPRCIPRPLSVCAMIRGYSGLGAVLDQAEEVPAPTTAASPAPEPPQQAAPAAAPPPADEPRLNRTGRTMTIVVPVKDGPRMLGDVDAQITPDDALLLSVEGLATLLSRQLSTDKLAELRSTPAQDGFAPLAAFERLGLPLQFDKRSLELTLTIATQDRALRSIGIAARDRDTIGEFAAPEDFSAYVNIRGSLDYIHKGSNTGFDDPFFLFDGAARLGGVVLESEGQWDGRDKRFRRTGSRLVYDDAKRLIRWTAGDVSSQNRGFQGSMDLAGLGLTRSYALLDPQRSVTPRGGRTFSLDRDATVEAIVNGRMVRTMRLQPGTYNVSDFPFAQGGNDVELVITDDTGRRDVISFTMFIERSQLAAGLSEYSLNVGVLETRSRGIDYSNDIALSGFYRRGLSDRLTLGGNFQYANKAYLVGSEIVLGTDWGTIGGDVAFSHLPAGGNGWAANFSLERVTQGTANGSSLIATVEARSRRFGAVGQLAPDNPYQYNAMISYNKSIDEGSFVGVQARYAHARRGFANERSVRLSYGRRLDRATNLVFDAEWSRGIRGDDKSFRISLVRRFGIRSSARAEYDSSNDRVRLGYQSSGGYGVGAWSGSANVDIGPDTRSLNANGSYVANRADLSLAHTTAYSTQTDSISDQRTSLRVASSLAFAGGSFAVGRPISDGFAIIRPYKSGQGLKVEVEQSQGSYQARSGTFGPALYPQIGSYSPRTLVYDVPNASAGLDIGTGSLRVLPPYRAGYVVSVGSDYNVMAIGQLTAPNGEPLELRVGYATEIGGDRRVELFTNRQGKFAISGVKAGRWRIEMSGTPPIVYELDIAETDSGIARVGTITPTDER</sequence>
<dbReference type="Proteomes" id="UP000537161">
    <property type="component" value="Unassembled WGS sequence"/>
</dbReference>
<dbReference type="InterPro" id="IPR000015">
    <property type="entry name" value="Fimb_usher"/>
</dbReference>
<feature type="compositionally biased region" description="Low complexity" evidence="1">
    <location>
        <begin position="69"/>
        <end position="78"/>
    </location>
</feature>
<dbReference type="GO" id="GO:0009279">
    <property type="term" value="C:cell outer membrane"/>
    <property type="evidence" value="ECO:0007669"/>
    <property type="project" value="TreeGrafter"/>
</dbReference>
<dbReference type="PANTHER" id="PTHR30451">
    <property type="entry name" value="OUTER MEMBRANE USHER PROTEIN"/>
    <property type="match status" value="1"/>
</dbReference>
<evidence type="ECO:0000313" key="2">
    <source>
        <dbReference type="EMBL" id="MBB5706119.1"/>
    </source>
</evidence>
<feature type="region of interest" description="Disordered" evidence="1">
    <location>
        <begin position="69"/>
        <end position="103"/>
    </location>
</feature>
<name>A0A7W9B4G5_9SPHN</name>
<evidence type="ECO:0000313" key="3">
    <source>
        <dbReference type="Proteomes" id="UP000537161"/>
    </source>
</evidence>
<keyword evidence="3" id="KW-1185">Reference proteome</keyword>
<organism evidence="2 3">
    <name type="scientific">Sphingopyxis panaciterrulae</name>
    <dbReference type="NCBI Taxonomy" id="462372"/>
    <lineage>
        <taxon>Bacteria</taxon>
        <taxon>Pseudomonadati</taxon>
        <taxon>Pseudomonadota</taxon>
        <taxon>Alphaproteobacteria</taxon>
        <taxon>Sphingomonadales</taxon>
        <taxon>Sphingomonadaceae</taxon>
        <taxon>Sphingopyxis</taxon>
    </lineage>
</organism>
<accession>A0A7W9B4G5</accession>